<reference evidence="2 3" key="1">
    <citation type="journal article" date="2014" name="Virology">
        <title>The complete genome sequence of the Alphaentomopoxvirus Anomala cuprea entomopoxvirus, including its terminal hairpin loop sequences, suggests a potentially unique mode of apoptosis inhibition and mode of DNA replication.</title>
        <authorList>
            <person name="Mitsuhashi W."/>
            <person name="Miyamoto K."/>
            <person name="Wada S."/>
        </authorList>
    </citation>
    <scope>NUCLEOTIDE SEQUENCE [LARGE SCALE GENOMIC DNA]</scope>
    <source>
        <strain evidence="2">CV6M</strain>
    </source>
</reference>
<keyword evidence="3" id="KW-1185">Reference proteome</keyword>
<organism evidence="2 3">
    <name type="scientific">Alphaentomopoxvirus acuprea</name>
    <dbReference type="NCBI Taxonomy" id="62099"/>
    <lineage>
        <taxon>Viruses</taxon>
        <taxon>Varidnaviria</taxon>
        <taxon>Bamfordvirae</taxon>
        <taxon>Nucleocytoviricota</taxon>
        <taxon>Pokkesviricetes</taxon>
        <taxon>Chitovirales</taxon>
        <taxon>Poxviridae</taxon>
        <taxon>Entomopoxvirinae</taxon>
        <taxon>Alphaentomopoxvirus</taxon>
    </lineage>
</organism>
<evidence type="ECO:0000313" key="3">
    <source>
        <dbReference type="Proteomes" id="UP000174145"/>
    </source>
</evidence>
<sequence length="351" mass="41242">MNLNIIIIYIILFIYFIILLIQIFKKDNTPKNEYLSMIHLSTESSRILDTIRDASIYLNIKPTFVSLNQVDTTLQNKTIHINSTTTINKTNFVTNKKSLSNYKDGYVGGYQELSYLTNYLAANSHNYILYDDYIFSGIHGDTILGIKLFDFINNDILYVFNFTQTWGGYFADNSYRSCYAGFNKIKNIVKQNKFIIVGDFNVQGWEEVAKYVFSDSVYISGDLRFPTCNDNEGLASPDGLIVSKNFCTRIVIDIQIMPYTFNRQHYLIYSKFYNDGPPGMYLTDKSRTFLNYFIKNVKDRPNFFTNYSSKWNRKLHITENQNNYWKEELIENNQKPMFSLENLFDEHKLHY</sequence>
<keyword evidence="1" id="KW-1133">Transmembrane helix</keyword>
<feature type="transmembrane region" description="Helical" evidence="1">
    <location>
        <begin position="6"/>
        <end position="24"/>
    </location>
</feature>
<evidence type="ECO:0008006" key="4">
    <source>
        <dbReference type="Google" id="ProtNLM"/>
    </source>
</evidence>
<protein>
    <recommendedName>
        <fullName evidence="4">Endonuclease/exonuclease/phosphatase domain-containing protein</fullName>
    </recommendedName>
</protein>
<keyword evidence="1" id="KW-0812">Transmembrane</keyword>
<evidence type="ECO:0000313" key="2">
    <source>
        <dbReference type="EMBL" id="BAO49484.1"/>
    </source>
</evidence>
<proteinExistence type="predicted"/>
<dbReference type="GeneID" id="18263553"/>
<evidence type="ECO:0000256" key="1">
    <source>
        <dbReference type="SAM" id="Phobius"/>
    </source>
</evidence>
<dbReference type="RefSeq" id="YP_009001597.1">
    <property type="nucleotide sequence ID" value="NC_023426.1"/>
</dbReference>
<accession>W6JPL4</accession>
<dbReference type="Proteomes" id="UP000174145">
    <property type="component" value="Segment"/>
</dbReference>
<keyword evidence="1" id="KW-0472">Membrane</keyword>
<name>W6JPL4_9POXV</name>
<dbReference type="EMBL" id="AP013055">
    <property type="protein sequence ID" value="BAO49484.1"/>
    <property type="molecule type" value="Genomic_DNA"/>
</dbReference>
<dbReference type="KEGG" id="vg:18263553"/>